<dbReference type="InterPro" id="IPR016181">
    <property type="entry name" value="Acyl_CoA_acyltransferase"/>
</dbReference>
<dbReference type="KEGG" id="sand:H3309_00615"/>
<dbReference type="InterPro" id="IPR050832">
    <property type="entry name" value="Bact_Acetyltransf"/>
</dbReference>
<keyword evidence="1 4" id="KW-0808">Transferase</keyword>
<feature type="domain" description="N-acetyltransferase" evidence="3">
    <location>
        <begin position="1"/>
        <end position="138"/>
    </location>
</feature>
<gene>
    <name evidence="4" type="ORF">H3309_00615</name>
</gene>
<keyword evidence="2 4" id="KW-0012">Acyltransferase</keyword>
<organism evidence="4 5">
    <name type="scientific">Sandaracinobacteroides saxicola</name>
    <dbReference type="NCBI Taxonomy" id="2759707"/>
    <lineage>
        <taxon>Bacteria</taxon>
        <taxon>Pseudomonadati</taxon>
        <taxon>Pseudomonadota</taxon>
        <taxon>Alphaproteobacteria</taxon>
        <taxon>Sphingomonadales</taxon>
        <taxon>Sphingosinicellaceae</taxon>
        <taxon>Sandaracinobacteroides</taxon>
    </lineage>
</organism>
<dbReference type="AlphaFoldDB" id="A0A7G5II62"/>
<keyword evidence="5" id="KW-1185">Reference proteome</keyword>
<dbReference type="Pfam" id="PF00583">
    <property type="entry name" value="Acetyltransf_1"/>
    <property type="match status" value="1"/>
</dbReference>
<dbReference type="InterPro" id="IPR000182">
    <property type="entry name" value="GNAT_dom"/>
</dbReference>
<reference evidence="4 5" key="1">
    <citation type="submission" date="2020-07" db="EMBL/GenBank/DDBJ databases">
        <title>Complete genome sequence for Sandaracinobacter sp. M6.</title>
        <authorList>
            <person name="Tang Y."/>
            <person name="Liu Q."/>
            <person name="Guo Z."/>
            <person name="Lei P."/>
            <person name="Huang B."/>
        </authorList>
    </citation>
    <scope>NUCLEOTIDE SEQUENCE [LARGE SCALE GENOMIC DNA]</scope>
    <source>
        <strain evidence="4 5">M6</strain>
    </source>
</reference>
<dbReference type="NCBIfam" id="NF002959">
    <property type="entry name" value="PRK03624.1"/>
    <property type="match status" value="1"/>
</dbReference>
<dbReference type="PROSITE" id="PS51186">
    <property type="entry name" value="GNAT"/>
    <property type="match status" value="1"/>
</dbReference>
<dbReference type="Gene3D" id="3.40.630.30">
    <property type="match status" value="1"/>
</dbReference>
<dbReference type="SUPFAM" id="SSF55729">
    <property type="entry name" value="Acyl-CoA N-acyltransferases (Nat)"/>
    <property type="match status" value="1"/>
</dbReference>
<dbReference type="GO" id="GO:0016747">
    <property type="term" value="F:acyltransferase activity, transferring groups other than amino-acyl groups"/>
    <property type="evidence" value="ECO:0007669"/>
    <property type="project" value="InterPro"/>
</dbReference>
<evidence type="ECO:0000256" key="2">
    <source>
        <dbReference type="ARBA" id="ARBA00023315"/>
    </source>
</evidence>
<dbReference type="EMBL" id="CP059851">
    <property type="protein sequence ID" value="QMW23054.1"/>
    <property type="molecule type" value="Genomic_DNA"/>
</dbReference>
<dbReference type="PANTHER" id="PTHR43877">
    <property type="entry name" value="AMINOALKYLPHOSPHONATE N-ACETYLTRANSFERASE-RELATED-RELATED"/>
    <property type="match status" value="1"/>
</dbReference>
<name>A0A7G5II62_9SPHN</name>
<evidence type="ECO:0000313" key="5">
    <source>
        <dbReference type="Proteomes" id="UP000515292"/>
    </source>
</evidence>
<dbReference type="RefSeq" id="WP_182296529.1">
    <property type="nucleotide sequence ID" value="NZ_CP059851.1"/>
</dbReference>
<accession>A0A7G5II62</accession>
<protein>
    <submittedName>
        <fullName evidence="4">GNAT family acetyltransferase</fullName>
        <ecNumber evidence="4">2.3.1.-</ecNumber>
    </submittedName>
</protein>
<dbReference type="CDD" id="cd04301">
    <property type="entry name" value="NAT_SF"/>
    <property type="match status" value="1"/>
</dbReference>
<dbReference type="EC" id="2.3.1.-" evidence="4"/>
<proteinExistence type="predicted"/>
<evidence type="ECO:0000256" key="1">
    <source>
        <dbReference type="ARBA" id="ARBA00022679"/>
    </source>
</evidence>
<sequence>MTNRPAPLVPADRGATIALWHDCGLTRPWNDPGSDFDRALSGPASTILGLHDAVGLAGTVMVGHDGHRGWVYYLAVAPARQRHGLGRALMTAAEAWLLRHGVPKLNLMVRADNAVAQGFYQAIGYTLSDVTVLQKGLA</sequence>
<dbReference type="Proteomes" id="UP000515292">
    <property type="component" value="Chromosome"/>
</dbReference>
<evidence type="ECO:0000259" key="3">
    <source>
        <dbReference type="PROSITE" id="PS51186"/>
    </source>
</evidence>
<evidence type="ECO:0000313" key="4">
    <source>
        <dbReference type="EMBL" id="QMW23054.1"/>
    </source>
</evidence>